<organism evidence="1">
    <name type="scientific">marine sediment metagenome</name>
    <dbReference type="NCBI Taxonomy" id="412755"/>
    <lineage>
        <taxon>unclassified sequences</taxon>
        <taxon>metagenomes</taxon>
        <taxon>ecological metagenomes</taxon>
    </lineage>
</organism>
<dbReference type="EMBL" id="LAZR01004698">
    <property type="protein sequence ID" value="KKN06380.1"/>
    <property type="molecule type" value="Genomic_DNA"/>
</dbReference>
<evidence type="ECO:0000313" key="1">
    <source>
        <dbReference type="EMBL" id="KKN06380.1"/>
    </source>
</evidence>
<dbReference type="PANTHER" id="PTHR11941:SF54">
    <property type="entry name" value="ENOYL-COA HYDRATASE, MITOCHONDRIAL"/>
    <property type="match status" value="1"/>
</dbReference>
<evidence type="ECO:0008006" key="2">
    <source>
        <dbReference type="Google" id="ProtNLM"/>
    </source>
</evidence>
<accession>A0A0F9MG94</accession>
<dbReference type="Gene3D" id="3.90.226.10">
    <property type="entry name" value="2-enoyl-CoA Hydratase, Chain A, domain 1"/>
    <property type="match status" value="1"/>
</dbReference>
<dbReference type="CDD" id="cd06558">
    <property type="entry name" value="crotonase-like"/>
    <property type="match status" value="1"/>
</dbReference>
<dbReference type="GO" id="GO:0006635">
    <property type="term" value="P:fatty acid beta-oxidation"/>
    <property type="evidence" value="ECO:0007669"/>
    <property type="project" value="TreeGrafter"/>
</dbReference>
<name>A0A0F9MG94_9ZZZZ</name>
<dbReference type="Pfam" id="PF00378">
    <property type="entry name" value="ECH_1"/>
    <property type="match status" value="1"/>
</dbReference>
<reference evidence="1" key="1">
    <citation type="journal article" date="2015" name="Nature">
        <title>Complex archaea that bridge the gap between prokaryotes and eukaryotes.</title>
        <authorList>
            <person name="Spang A."/>
            <person name="Saw J.H."/>
            <person name="Jorgensen S.L."/>
            <person name="Zaremba-Niedzwiedzka K."/>
            <person name="Martijn J."/>
            <person name="Lind A.E."/>
            <person name="van Eijk R."/>
            <person name="Schleper C."/>
            <person name="Guy L."/>
            <person name="Ettema T.J."/>
        </authorList>
    </citation>
    <scope>NUCLEOTIDE SEQUENCE</scope>
</reference>
<gene>
    <name evidence="1" type="ORF">LCGC14_1077880</name>
</gene>
<comment type="caution">
    <text evidence="1">The sequence shown here is derived from an EMBL/GenBank/DDBJ whole genome shotgun (WGS) entry which is preliminary data.</text>
</comment>
<protein>
    <recommendedName>
        <fullName evidence="2">Enoyl-CoA hydratase</fullName>
    </recommendedName>
</protein>
<dbReference type="GO" id="GO:0003824">
    <property type="term" value="F:catalytic activity"/>
    <property type="evidence" value="ECO:0007669"/>
    <property type="project" value="UniProtKB-ARBA"/>
</dbReference>
<proteinExistence type="predicted"/>
<dbReference type="SUPFAM" id="SSF52096">
    <property type="entry name" value="ClpP/crotonase"/>
    <property type="match status" value="1"/>
</dbReference>
<dbReference type="InterPro" id="IPR029045">
    <property type="entry name" value="ClpP/crotonase-like_dom_sf"/>
</dbReference>
<dbReference type="AlphaFoldDB" id="A0A0F9MG94"/>
<sequence>MSEKNFIIVEENEEQTITTIKLNRLEKRNALNWDLLNGLEEAIEKAERSKTRVIVITGATNYFSAGIDLNTLAGQDNSGGERGPDLNTPPHFRYFLNTRFHPLVVKIGKIEKPFIARIEGFCLGLGFELALACDFRFSLENATFSMPEVKIGLIPDVSGTTRLTRLCGISHAKDIALTGRIFNGIEAFRMGVVNGVAKDREELDALVKKYSDELIESAPLAVGLGKKLIDDIYGQNLEFGLELEGLINSQLLTSKDFRTGVMARIQKKKPEWQGK</sequence>
<dbReference type="PANTHER" id="PTHR11941">
    <property type="entry name" value="ENOYL-COA HYDRATASE-RELATED"/>
    <property type="match status" value="1"/>
</dbReference>
<dbReference type="InterPro" id="IPR001753">
    <property type="entry name" value="Enoyl-CoA_hydra/iso"/>
</dbReference>